<name>A0A428UFB7_9HYPO</name>
<evidence type="ECO:0000313" key="3">
    <source>
        <dbReference type="Proteomes" id="UP000288429"/>
    </source>
</evidence>
<dbReference type="AlphaFoldDB" id="A0A428UFB7"/>
<reference evidence="2 3" key="1">
    <citation type="submission" date="2017-06" db="EMBL/GenBank/DDBJ databases">
        <title>Cmopartive genomic analysis of Ambrosia Fusariam Clade fungi.</title>
        <authorList>
            <person name="Stajich J.E."/>
            <person name="Carrillo J."/>
            <person name="Kijimoto T."/>
            <person name="Eskalen A."/>
            <person name="O'Donnell K."/>
            <person name="Kasson M."/>
        </authorList>
    </citation>
    <scope>NUCLEOTIDE SEQUENCE [LARGE SCALE GENOMIC DNA]</scope>
    <source>
        <strain evidence="2 3">NRRL 20438</strain>
    </source>
</reference>
<organism evidence="2 3">
    <name type="scientific">Fusarium ambrosium</name>
    <dbReference type="NCBI Taxonomy" id="131363"/>
    <lineage>
        <taxon>Eukaryota</taxon>
        <taxon>Fungi</taxon>
        <taxon>Dikarya</taxon>
        <taxon>Ascomycota</taxon>
        <taxon>Pezizomycotina</taxon>
        <taxon>Sordariomycetes</taxon>
        <taxon>Hypocreomycetidae</taxon>
        <taxon>Hypocreales</taxon>
        <taxon>Nectriaceae</taxon>
        <taxon>Fusarium</taxon>
        <taxon>Fusarium solani species complex</taxon>
    </lineage>
</organism>
<dbReference type="EMBL" id="NIZV01000066">
    <property type="protein sequence ID" value="RSM12981.1"/>
    <property type="molecule type" value="Genomic_DNA"/>
</dbReference>
<dbReference type="Proteomes" id="UP000288429">
    <property type="component" value="Unassembled WGS sequence"/>
</dbReference>
<evidence type="ECO:0000313" key="2">
    <source>
        <dbReference type="EMBL" id="RSM12981.1"/>
    </source>
</evidence>
<sequence>MPRPESPRSPSRFIYERSPSILRRDDNPPSIPPSEDRYDTPEYYDRFSPAQYRGHPQFANHIPHEARMEAGPYSRDVTPYEQMSEADTSTMMSLFTDDGVPEHIAHALNDRRFRYFAARHVHDLCLGVSQDFIQNFRCNIEQRLSEPQGNESGRFPGRISIFDETARSLYRSIRVTASLTTNTTGICSILWARGNALQMLSPESVSKALDEMRVVNEAAEDIVRIFNIALERGNIHEGEVINVRQAAMVFCERLGYRGNRADLENWLMVFQ</sequence>
<evidence type="ECO:0000256" key="1">
    <source>
        <dbReference type="SAM" id="MobiDB-lite"/>
    </source>
</evidence>
<protein>
    <submittedName>
        <fullName evidence="2">Uncharacterized protein</fullName>
    </submittedName>
</protein>
<gene>
    <name evidence="2" type="ORF">CDV31_006082</name>
</gene>
<proteinExistence type="predicted"/>
<feature type="region of interest" description="Disordered" evidence="1">
    <location>
        <begin position="1"/>
        <end position="40"/>
    </location>
</feature>
<comment type="caution">
    <text evidence="2">The sequence shown here is derived from an EMBL/GenBank/DDBJ whole genome shotgun (WGS) entry which is preliminary data.</text>
</comment>
<accession>A0A428UFB7</accession>
<keyword evidence="3" id="KW-1185">Reference proteome</keyword>